<sequence>MTIAMERAELKTLLDNKLALNVVQSLVSFECGSPFKVAVNLSNSGGHAIAWPASGNSLNIAYRWFDAAGDCVESDGPRTHLQSPLPAHSSVEMIVAGRAPADPGRYELVVSLLLENVHWASDVADGGWTRIPVLVERPAAWPAALRTSPAGRALRGALAAAEIERGLQAEPFDVAGIQAPAPIQASPAIEVAAATPVALPAAAPVEIVDRVPARTFLVRLRAWFRHFFGLPEMRSAIEELLKRSADQHAQMNLLLHEQGTILRQAHRLDQKLDKLLQHSALQQGALEDATEERANLDARLSDLSDALALVRTDIRQARSRSDAQREKLIAGLDTFHGKLTDLRARHDKLSLTAESIGKALKENRLSADAGFEGSRQALQTMPLQLTKAIRDLIGAQETALLSALGKSDAALRENVDAASANVMNALAERVGRLQPMLQELAAISARQTDEALAQRFADANALVSETAGRLHDELNRSSREVIAAFSRGQVVDELILGIRQSLELLMSLERAVSDRKDDETIEASARMLNRLASTNDRQIEKLDTLLTREVIPVAAANLLLIRNPLGLLAIQDNDAAAIAYYSNGQLPEPGTVAVVQNLLKPGETFLDVGANVGAYTLLAARLVGPGGTVISVEPVPVTAAMLRTTAAINGISAQTEIHECALGEQDGSSSITLGTTSGHSSFRPLDGGAATESVLVPVRRGADVVGDRVPAIVKIDVEGFELEVLSGLQSVLANKTSALIVEYSPQHIEAAGLTTAQWLKRLRQYRSQIWIIGDDPVGLTPLPPQKIPGGATNLFCCDKLPGSLRSLAVAVTRA</sequence>
<dbReference type="InterPro" id="IPR006342">
    <property type="entry name" value="FkbM_mtfrase"/>
</dbReference>
<name>A0ABP7S2R5_9SPHN</name>
<proteinExistence type="predicted"/>
<organism evidence="2 3">
    <name type="scientific">Sphingomonas humi</name>
    <dbReference type="NCBI Taxonomy" id="335630"/>
    <lineage>
        <taxon>Bacteria</taxon>
        <taxon>Pseudomonadati</taxon>
        <taxon>Pseudomonadota</taxon>
        <taxon>Alphaproteobacteria</taxon>
        <taxon>Sphingomonadales</taxon>
        <taxon>Sphingomonadaceae</taxon>
        <taxon>Sphingomonas</taxon>
    </lineage>
</organism>
<dbReference type="SUPFAM" id="SSF53335">
    <property type="entry name" value="S-adenosyl-L-methionine-dependent methyltransferases"/>
    <property type="match status" value="1"/>
</dbReference>
<dbReference type="NCBIfam" id="TIGR01444">
    <property type="entry name" value="fkbM_fam"/>
    <property type="match status" value="1"/>
</dbReference>
<dbReference type="Pfam" id="PF05050">
    <property type="entry name" value="Methyltransf_21"/>
    <property type="match status" value="1"/>
</dbReference>
<dbReference type="PANTHER" id="PTHR34203">
    <property type="entry name" value="METHYLTRANSFERASE, FKBM FAMILY PROTEIN"/>
    <property type="match status" value="1"/>
</dbReference>
<dbReference type="EMBL" id="BAAAZD010000002">
    <property type="protein sequence ID" value="GAA4005775.1"/>
    <property type="molecule type" value="Genomic_DNA"/>
</dbReference>
<evidence type="ECO:0000313" key="2">
    <source>
        <dbReference type="EMBL" id="GAA4005775.1"/>
    </source>
</evidence>
<dbReference type="Proteomes" id="UP001501310">
    <property type="component" value="Unassembled WGS sequence"/>
</dbReference>
<evidence type="ECO:0000259" key="1">
    <source>
        <dbReference type="Pfam" id="PF05050"/>
    </source>
</evidence>
<keyword evidence="3" id="KW-1185">Reference proteome</keyword>
<accession>A0ABP7S2R5</accession>
<dbReference type="InterPro" id="IPR029063">
    <property type="entry name" value="SAM-dependent_MTases_sf"/>
</dbReference>
<reference evidence="3" key="1">
    <citation type="journal article" date="2019" name="Int. J. Syst. Evol. Microbiol.">
        <title>The Global Catalogue of Microorganisms (GCM) 10K type strain sequencing project: providing services to taxonomists for standard genome sequencing and annotation.</title>
        <authorList>
            <consortium name="The Broad Institute Genomics Platform"/>
            <consortium name="The Broad Institute Genome Sequencing Center for Infectious Disease"/>
            <person name="Wu L."/>
            <person name="Ma J."/>
        </authorList>
    </citation>
    <scope>NUCLEOTIDE SEQUENCE [LARGE SCALE GENOMIC DNA]</scope>
    <source>
        <strain evidence="3">JCM 16603</strain>
    </source>
</reference>
<dbReference type="PANTHER" id="PTHR34203:SF15">
    <property type="entry name" value="SLL1173 PROTEIN"/>
    <property type="match status" value="1"/>
</dbReference>
<protein>
    <recommendedName>
        <fullName evidence="1">Methyltransferase FkbM domain-containing protein</fullName>
    </recommendedName>
</protein>
<dbReference type="InterPro" id="IPR052514">
    <property type="entry name" value="SAM-dependent_MTase"/>
</dbReference>
<comment type="caution">
    <text evidence="2">The sequence shown here is derived from an EMBL/GenBank/DDBJ whole genome shotgun (WGS) entry which is preliminary data.</text>
</comment>
<dbReference type="Gene3D" id="3.40.50.150">
    <property type="entry name" value="Vaccinia Virus protein VP39"/>
    <property type="match status" value="1"/>
</dbReference>
<gene>
    <name evidence="2" type="ORF">GCM10022211_17670</name>
</gene>
<evidence type="ECO:0000313" key="3">
    <source>
        <dbReference type="Proteomes" id="UP001501310"/>
    </source>
</evidence>
<feature type="domain" description="Methyltransferase FkbM" evidence="1">
    <location>
        <begin position="607"/>
        <end position="765"/>
    </location>
</feature>